<feature type="transmembrane region" description="Helical" evidence="1">
    <location>
        <begin position="318"/>
        <end position="333"/>
    </location>
</feature>
<feature type="transmembrane region" description="Helical" evidence="1">
    <location>
        <begin position="339"/>
        <end position="355"/>
    </location>
</feature>
<evidence type="ECO:0000313" key="3">
    <source>
        <dbReference type="Proteomes" id="UP000546162"/>
    </source>
</evidence>
<feature type="transmembrane region" description="Helical" evidence="1">
    <location>
        <begin position="114"/>
        <end position="136"/>
    </location>
</feature>
<feature type="transmembrane region" description="Helical" evidence="1">
    <location>
        <begin position="291"/>
        <end position="311"/>
    </location>
</feature>
<evidence type="ECO:0000256" key="1">
    <source>
        <dbReference type="SAM" id="Phobius"/>
    </source>
</evidence>
<dbReference type="RefSeq" id="WP_185044842.1">
    <property type="nucleotide sequence ID" value="NZ_BAABFG010000005.1"/>
</dbReference>
<name>A0A7W7H6S0_9ACTN</name>
<keyword evidence="1" id="KW-0812">Transmembrane</keyword>
<sequence length="382" mass="40170">MTLPRWVEPLLRGRWVAATLLAAVFAVVLPAAPVDTAEFAAAGQRILDGHLDGVYDSGWNQAGPLQLLLSRVLMLGGAGDTPALPVRMAVNVALVLGSMALCRRFGAAAGLRAALRESAAGVLGLLWFLVPVPWWGHPIELAIPALWAYASFLQGRGRTGTAAALLGASVAIAPWAVLGFPCLLAASGLGRALRTWILAGLAGAAGYLPFVVAGHFGMFRHVWKVDPDSLVHLLFPDLATVSWPLRLVQAVVVAGGCAAVAWRFRDQPVVYAAAPAAALLIRMFVDPVTLRYYWGPVAVAITLLFALVGAAERPWRQLLALLPGYLAVCAGLAGKQVTGAAACLVVLLAVLLAGVRRPAGTGVVEWADVSRSGAHQRSRLHR</sequence>
<keyword evidence="3" id="KW-1185">Reference proteome</keyword>
<gene>
    <name evidence="2" type="ORF">BJY16_008171</name>
</gene>
<keyword evidence="1" id="KW-0472">Membrane</keyword>
<dbReference type="AlphaFoldDB" id="A0A7W7H6S0"/>
<accession>A0A7W7H6S0</accession>
<feature type="transmembrane region" description="Helical" evidence="1">
    <location>
        <begin position="196"/>
        <end position="223"/>
    </location>
</feature>
<keyword evidence="1" id="KW-1133">Transmembrane helix</keyword>
<feature type="transmembrane region" description="Helical" evidence="1">
    <location>
        <begin position="269"/>
        <end position="285"/>
    </location>
</feature>
<evidence type="ECO:0000313" key="2">
    <source>
        <dbReference type="EMBL" id="MBB4744712.1"/>
    </source>
</evidence>
<organism evidence="2 3">
    <name type="scientific">Actinoplanes octamycinicus</name>
    <dbReference type="NCBI Taxonomy" id="135948"/>
    <lineage>
        <taxon>Bacteria</taxon>
        <taxon>Bacillati</taxon>
        <taxon>Actinomycetota</taxon>
        <taxon>Actinomycetes</taxon>
        <taxon>Micromonosporales</taxon>
        <taxon>Micromonosporaceae</taxon>
        <taxon>Actinoplanes</taxon>
    </lineage>
</organism>
<proteinExistence type="predicted"/>
<feature type="transmembrane region" description="Helical" evidence="1">
    <location>
        <begin position="243"/>
        <end position="262"/>
    </location>
</feature>
<reference evidence="2 3" key="1">
    <citation type="submission" date="2020-08" db="EMBL/GenBank/DDBJ databases">
        <title>Sequencing the genomes of 1000 actinobacteria strains.</title>
        <authorList>
            <person name="Klenk H.-P."/>
        </authorList>
    </citation>
    <scope>NUCLEOTIDE SEQUENCE [LARGE SCALE GENOMIC DNA]</scope>
    <source>
        <strain evidence="2 3">DSM 45809</strain>
    </source>
</reference>
<protein>
    <submittedName>
        <fullName evidence="2">Uncharacterized protein</fullName>
    </submittedName>
</protein>
<dbReference type="Proteomes" id="UP000546162">
    <property type="component" value="Unassembled WGS sequence"/>
</dbReference>
<feature type="transmembrane region" description="Helical" evidence="1">
    <location>
        <begin position="84"/>
        <end position="102"/>
    </location>
</feature>
<dbReference type="EMBL" id="JACHNB010000001">
    <property type="protein sequence ID" value="MBB4744712.1"/>
    <property type="molecule type" value="Genomic_DNA"/>
</dbReference>
<feature type="transmembrane region" description="Helical" evidence="1">
    <location>
        <begin position="162"/>
        <end position="184"/>
    </location>
</feature>
<comment type="caution">
    <text evidence="2">The sequence shown here is derived from an EMBL/GenBank/DDBJ whole genome shotgun (WGS) entry which is preliminary data.</text>
</comment>